<accession>A0A097KNG3</accession>
<dbReference type="EC" id="2.7.7.6" evidence="8"/>
<dbReference type="InterPro" id="IPR036603">
    <property type="entry name" value="RBP11-like"/>
</dbReference>
<dbReference type="InterPro" id="IPR011773">
    <property type="entry name" value="DNA-dir_RpoA"/>
</dbReference>
<comment type="catalytic activity">
    <reaction evidence="7 8">
        <text>RNA(n) + a ribonucleoside 5'-triphosphate = RNA(n+1) + diphosphate</text>
        <dbReference type="Rhea" id="RHEA:21248"/>
        <dbReference type="Rhea" id="RHEA-COMP:14527"/>
        <dbReference type="Rhea" id="RHEA-COMP:17342"/>
        <dbReference type="ChEBI" id="CHEBI:33019"/>
        <dbReference type="ChEBI" id="CHEBI:61557"/>
        <dbReference type="ChEBI" id="CHEBI:140395"/>
        <dbReference type="EC" id="2.7.7.6"/>
    </reaction>
</comment>
<evidence type="ECO:0000256" key="3">
    <source>
        <dbReference type="ARBA" id="ARBA00022478"/>
    </source>
</evidence>
<dbReference type="Pfam" id="PF01000">
    <property type="entry name" value="RNA_pol_A_bac"/>
    <property type="match status" value="1"/>
</dbReference>
<dbReference type="GO" id="GO:0003899">
    <property type="term" value="F:DNA-directed RNA polymerase activity"/>
    <property type="evidence" value="ECO:0007669"/>
    <property type="project" value="UniProtKB-UniRule"/>
</dbReference>
<comment type="domain">
    <text evidence="8">The N-terminal domain is essential for RNAP assembly and basal transcription, whereas the C-terminal domain is involved in interaction with transcriptional regulators and with upstream promoter elements.</text>
</comment>
<protein>
    <recommendedName>
        <fullName evidence="8">DNA-directed RNA polymerase subunit alpha</fullName>
        <shortName evidence="8">PEP</shortName>
        <ecNumber evidence="8">2.7.7.6</ecNumber>
    </recommendedName>
    <alternativeName>
        <fullName evidence="8">Plastid-encoded RNA polymerase subunit alpha</fullName>
        <shortName evidence="8">RNA polymerase subunit alpha</shortName>
    </alternativeName>
</protein>
<organism evidence="10">
    <name type="scientific">Microthamnion kuetzingianum</name>
    <dbReference type="NCBI Taxonomy" id="34148"/>
    <lineage>
        <taxon>Eukaryota</taxon>
        <taxon>Viridiplantae</taxon>
        <taxon>Chlorophyta</taxon>
        <taxon>core chlorophytes</taxon>
        <taxon>Trebouxiophyceae</taxon>
        <taxon>Microthamniales</taxon>
        <taxon>Microthamniaceae</taxon>
        <taxon>Microthamnion</taxon>
    </lineage>
</organism>
<gene>
    <name evidence="8 10" type="primary">rpoA</name>
</gene>
<name>A0A097KNG3_9CHLO</name>
<dbReference type="EMBL" id="KM462876">
    <property type="protein sequence ID" value="AIT94716.1"/>
    <property type="molecule type" value="Genomic_DNA"/>
</dbReference>
<dbReference type="InterPro" id="IPR011263">
    <property type="entry name" value="DNA-dir_RNA_pol_RpoA/D/Rpb3"/>
</dbReference>
<keyword evidence="3 8" id="KW-0240">DNA-directed RNA polymerase</keyword>
<dbReference type="GO" id="GO:0009507">
    <property type="term" value="C:chloroplast"/>
    <property type="evidence" value="ECO:0007669"/>
    <property type="project" value="UniProtKB-SubCell"/>
</dbReference>
<dbReference type="Pfam" id="PF01193">
    <property type="entry name" value="RNA_pol_L"/>
    <property type="match status" value="1"/>
</dbReference>
<dbReference type="GO" id="GO:0046983">
    <property type="term" value="F:protein dimerization activity"/>
    <property type="evidence" value="ECO:0007669"/>
    <property type="project" value="InterPro"/>
</dbReference>
<comment type="subunit">
    <text evidence="8">In plastids the minimal PEP RNA polymerase catalytic core is composed of four subunits: alpha, beta, beta', and beta''. When a (nuclear-encoded) sigma factor is associated with the core the holoenzyme is formed, which can initiate transcription.</text>
</comment>
<dbReference type="CDD" id="cd06928">
    <property type="entry name" value="RNAP_alpha_NTD"/>
    <property type="match status" value="1"/>
</dbReference>
<evidence type="ECO:0000256" key="4">
    <source>
        <dbReference type="ARBA" id="ARBA00022679"/>
    </source>
</evidence>
<proteinExistence type="inferred from homology"/>
<evidence type="ECO:0000256" key="2">
    <source>
        <dbReference type="ARBA" id="ARBA00007123"/>
    </source>
</evidence>
<dbReference type="SMART" id="SM00662">
    <property type="entry name" value="RPOLD"/>
    <property type="match status" value="1"/>
</dbReference>
<dbReference type="SUPFAM" id="SSF55257">
    <property type="entry name" value="RBP11-like subunits of RNA polymerase"/>
    <property type="match status" value="1"/>
</dbReference>
<dbReference type="InterPro" id="IPR036643">
    <property type="entry name" value="RNApol_insert_sf"/>
</dbReference>
<dbReference type="Gene3D" id="1.10.150.20">
    <property type="entry name" value="5' to 3' exonuclease, C-terminal subdomain"/>
    <property type="match status" value="1"/>
</dbReference>
<dbReference type="GO" id="GO:0000428">
    <property type="term" value="C:DNA-directed RNA polymerase complex"/>
    <property type="evidence" value="ECO:0007669"/>
    <property type="project" value="UniProtKB-KW"/>
</dbReference>
<evidence type="ECO:0000256" key="1">
    <source>
        <dbReference type="ARBA" id="ARBA00004026"/>
    </source>
</evidence>
<comment type="subcellular location">
    <subcellularLocation>
        <location evidence="8">Plastid</location>
        <location evidence="8">Chloroplast</location>
    </subcellularLocation>
</comment>
<evidence type="ECO:0000259" key="9">
    <source>
        <dbReference type="SMART" id="SM00662"/>
    </source>
</evidence>
<evidence type="ECO:0000256" key="7">
    <source>
        <dbReference type="ARBA" id="ARBA00048552"/>
    </source>
</evidence>
<evidence type="ECO:0000313" key="10">
    <source>
        <dbReference type="EMBL" id="AIT94716.1"/>
    </source>
</evidence>
<evidence type="ECO:0000256" key="8">
    <source>
        <dbReference type="HAMAP-Rule" id="MF_00059"/>
    </source>
</evidence>
<dbReference type="HAMAP" id="MF_00059">
    <property type="entry name" value="RNApol_bact_RpoA"/>
    <property type="match status" value="1"/>
</dbReference>
<dbReference type="InterPro" id="IPR011262">
    <property type="entry name" value="DNA-dir_RNA_pol_insert"/>
</dbReference>
<feature type="domain" description="DNA-directed RNA polymerase RpoA/D/Rpb3-type" evidence="9">
    <location>
        <begin position="20"/>
        <end position="316"/>
    </location>
</feature>
<feature type="region of interest" description="Alpha N-terminal domain (alpha-NTD)" evidence="8">
    <location>
        <begin position="1"/>
        <end position="327"/>
    </location>
</feature>
<dbReference type="Gene3D" id="2.170.120.12">
    <property type="entry name" value="DNA-directed RNA polymerase, insert domain"/>
    <property type="match status" value="1"/>
</dbReference>
<keyword evidence="4 8" id="KW-0808">Transferase</keyword>
<comment type="function">
    <text evidence="1 8">DNA-dependent RNA polymerase catalyzes the transcription of DNA into RNA using the four ribonucleoside triphosphates as substrates.</text>
</comment>
<dbReference type="RefSeq" id="YP_009105857.1">
    <property type="nucleotide sequence ID" value="NC_025537.1"/>
</dbReference>
<keyword evidence="5 8" id="KW-0548">Nucleotidyltransferase</keyword>
<dbReference type="Pfam" id="PF03118">
    <property type="entry name" value="RNA_pol_A_CTD"/>
    <property type="match status" value="1"/>
</dbReference>
<evidence type="ECO:0000256" key="6">
    <source>
        <dbReference type="ARBA" id="ARBA00023163"/>
    </source>
</evidence>
<keyword evidence="6 8" id="KW-0804">Transcription</keyword>
<comment type="similarity">
    <text evidence="2 8">Belongs to the RNA polymerase alpha chain family.</text>
</comment>
<dbReference type="InterPro" id="IPR011260">
    <property type="entry name" value="RNAP_asu_C"/>
</dbReference>
<keyword evidence="10" id="KW-0150">Chloroplast</keyword>
<feature type="region of interest" description="Alpha C-terminal domain (alpha-CTD)" evidence="8">
    <location>
        <begin position="337"/>
        <end position="412"/>
    </location>
</feature>
<dbReference type="AlphaFoldDB" id="A0A097KNG3"/>
<dbReference type="SUPFAM" id="SSF47789">
    <property type="entry name" value="C-terminal domain of RNA polymerase alpha subunit"/>
    <property type="match status" value="1"/>
</dbReference>
<dbReference type="GeneID" id="22159979"/>
<dbReference type="GO" id="GO:0006351">
    <property type="term" value="P:DNA-templated transcription"/>
    <property type="evidence" value="ECO:0007669"/>
    <property type="project" value="UniProtKB-UniRule"/>
</dbReference>
<reference evidence="10" key="1">
    <citation type="journal article" date="2014" name="BMC Evol. Biol.">
        <title>Chloroplast phylogenomic analysis resolves deep-level relationships within the green algal class Trebouxiophyceae.</title>
        <authorList>
            <person name="Lemieux C."/>
            <person name="Otis C."/>
            <person name="Turmel M."/>
        </authorList>
    </citation>
    <scope>NUCLEOTIDE SEQUENCE</scope>
</reference>
<geneLocation type="chloroplast" evidence="10"/>
<dbReference type="Gene3D" id="3.30.1360.10">
    <property type="entry name" value="RNA polymerase, RBP11-like subunit"/>
    <property type="match status" value="1"/>
</dbReference>
<keyword evidence="10" id="KW-0934">Plastid</keyword>
<dbReference type="GO" id="GO:0003677">
    <property type="term" value="F:DNA binding"/>
    <property type="evidence" value="ECO:0007669"/>
    <property type="project" value="UniProtKB-UniRule"/>
</dbReference>
<dbReference type="SUPFAM" id="SSF56553">
    <property type="entry name" value="Insert subdomain of RNA polymerase alpha subunit"/>
    <property type="match status" value="1"/>
</dbReference>
<sequence>MQQPSLSCIQSRVENDNSLYGRFLIGPFVVGQGITIGNALRRSLLAELQGLAITAIEIEGVNHEYSTIRGVRESVLDILLNIKQIILTSRLPIEETQIAYLQIQGPGVILAKDIKLPLSIQCINPEQPIASLSFDGILKIKFFISKGKNQKPSSSFDIFGNFVFQNKYTEIQKKLKQEKIVQESFGNKKIKRPLIKQFGKERLPKPGNLKENLKPLNYSTRNNLLPYNQITENGAFATEAKGAGQKDKNKRFLLNVNAVFAPVKKVNFLLETDDELKESRDRIILEVWTNGSILPREAVHYAAKALIELLQPLLFQCLFSPFKNIFHETSNKLEEDFKKSSKNIYSLDIANLELSLRSYTCLKRAGIETVGDLLKLPPNELLSLKNFGQRSLDELKRTLNGIDISLLQPEKT</sequence>
<evidence type="ECO:0000256" key="5">
    <source>
        <dbReference type="ARBA" id="ARBA00022695"/>
    </source>
</evidence>